<comment type="caution">
    <text evidence="1">The sequence shown here is derived from an EMBL/GenBank/DDBJ whole genome shotgun (WGS) entry which is preliminary data.</text>
</comment>
<reference evidence="1" key="1">
    <citation type="submission" date="2020-12" db="EMBL/GenBank/DDBJ databases">
        <title>Draft Genome of Candida africana.</title>
        <authorList>
            <person name="Ayanbimpe G.M."/>
            <person name="Enweani I.B."/>
            <person name="Aguiyi J.C."/>
            <person name="Nnadi U.P."/>
            <person name="Izam Y."/>
            <person name="Ubani A."/>
            <person name="Ngene A.C."/>
        </authorList>
    </citation>
    <scope>NUCLEOTIDE SEQUENCE</scope>
    <source>
        <strain evidence="1">CEC4854</strain>
    </source>
</reference>
<keyword evidence="2" id="KW-1185">Reference proteome</keyword>
<accession>A0ACB7FMX0</accession>
<gene>
    <name evidence="1" type="ORF">GWM34_02575</name>
</gene>
<evidence type="ECO:0000313" key="1">
    <source>
        <dbReference type="EMBL" id="KAG8202419.1"/>
    </source>
</evidence>
<dbReference type="Proteomes" id="UP000742417">
    <property type="component" value="Unassembled WGS sequence"/>
</dbReference>
<protein>
    <submittedName>
        <fullName evidence="1">Uncharacterized protein</fullName>
    </submittedName>
</protein>
<sequence>MSIAITKFFNKLKKAYNLFYYSSPLPVLSKGEAMAFHFVNLTILLISVYYTIFYVPKLLIQSTEKIIYYLTGQQVYIFGLLQSGLKLVNHAATHNNNVTNFSFSSSSSSSASLVKNQF</sequence>
<proteinExistence type="predicted"/>
<evidence type="ECO:0000313" key="2">
    <source>
        <dbReference type="Proteomes" id="UP000742417"/>
    </source>
</evidence>
<feature type="non-terminal residue" evidence="1">
    <location>
        <position position="1"/>
    </location>
</feature>
<name>A0ACB7FMX0_9ASCO</name>
<organism evidence="1 2">
    <name type="scientific">Candida africana</name>
    <dbReference type="NCBI Taxonomy" id="241526"/>
    <lineage>
        <taxon>Eukaryota</taxon>
        <taxon>Fungi</taxon>
        <taxon>Dikarya</taxon>
        <taxon>Ascomycota</taxon>
        <taxon>Saccharomycotina</taxon>
        <taxon>Pichiomycetes</taxon>
        <taxon>Debaryomycetaceae</taxon>
        <taxon>Candida/Lodderomyces clade</taxon>
        <taxon>Candida</taxon>
    </lineage>
</organism>
<dbReference type="EMBL" id="JAENJO010000006">
    <property type="protein sequence ID" value="KAG8202419.1"/>
    <property type="molecule type" value="Genomic_DNA"/>
</dbReference>